<sequence length="585" mass="61701">MNPVNATALYVSASRSVLQCDPRDQQSLAELFKLLSFFRQSLSCLVCGNLLKDPVAPTNSSCQHYVCKACKGQKMTMKPSCSWCKNYEQFEDCKQVCILVECYRKLCEYVAVSPLAHQINSSIKDCPEVLDVLKEGLSLNESGPDESHVSLSLSLSHSPTPPAPEAECAAKQEASEEPPDPVAEAAACLPDVNGLQNDCSGTGLGELGNGGPSPVEEVGAPVVTCSSSGEGLNPHSFPSALPVCEAEASQELCAEGIDVCGLGEDIKHSDGPLLLSVEEVLRSLDPEPEPVPVTPQYPGQLGHPNGPLAEPTQASVAVDSRPSAPGHPQPPSSGISCSAATPRPASRPNRKRSRSESDSEKVQPLPIASIILGPSTAAVAPVAVKREAVVPAQPTATVTNGGMPKVGNFLLVSSKGIKKNPEHGPKKPYSKSRQGVPKTKDKTKDRLPGNSLESGSPAKVVLKKPQEKKGCKCGRATQNPSVLTCRGQRCPCYSNRKACLDCICRGCQNSYMANGEKKLEAFAVPEKALEQTRLTLGINVTSIAVRNAGASAGVLNMAAGSPVTSFLAASSHDDSIFDETLDMRF</sequence>
<keyword evidence="6 19" id="KW-0158">Chromosome</keyword>
<dbReference type="InterPro" id="IPR001841">
    <property type="entry name" value="Znf_RING"/>
</dbReference>
<dbReference type="GO" id="GO:0006325">
    <property type="term" value="P:chromatin organization"/>
    <property type="evidence" value="ECO:0007669"/>
    <property type="project" value="UniProtKB-KW"/>
</dbReference>
<dbReference type="GO" id="GO:0016567">
    <property type="term" value="P:protein ubiquitination"/>
    <property type="evidence" value="ECO:0007669"/>
    <property type="project" value="TreeGrafter"/>
</dbReference>
<organism evidence="23 24">
    <name type="scientific">Albula glossodonta</name>
    <name type="common">roundjaw bonefish</name>
    <dbReference type="NCBI Taxonomy" id="121402"/>
    <lineage>
        <taxon>Eukaryota</taxon>
        <taxon>Metazoa</taxon>
        <taxon>Chordata</taxon>
        <taxon>Craniata</taxon>
        <taxon>Vertebrata</taxon>
        <taxon>Euteleostomi</taxon>
        <taxon>Actinopterygii</taxon>
        <taxon>Neopterygii</taxon>
        <taxon>Teleostei</taxon>
        <taxon>Albuliformes</taxon>
        <taxon>Albulidae</taxon>
        <taxon>Albula</taxon>
    </lineage>
</organism>
<evidence type="ECO:0000313" key="23">
    <source>
        <dbReference type="EMBL" id="KAG9334164.1"/>
    </source>
</evidence>
<feature type="compositionally biased region" description="Low complexity" evidence="20">
    <location>
        <begin position="149"/>
        <end position="158"/>
    </location>
</feature>
<keyword evidence="10 18" id="KW-0863">Zinc-finger</keyword>
<feature type="region of interest" description="Disordered" evidence="20">
    <location>
        <begin position="141"/>
        <end position="181"/>
    </location>
</feature>
<evidence type="ECO:0000256" key="6">
    <source>
        <dbReference type="ARBA" id="ARBA00022454"/>
    </source>
</evidence>
<dbReference type="PANTHER" id="PTHR16048">
    <property type="entry name" value="MSL2-RELATED"/>
    <property type="match status" value="1"/>
</dbReference>
<accession>A0A8T2N261</accession>
<keyword evidence="14 19" id="KW-0539">Nucleus</keyword>
<dbReference type="EC" id="2.3.2.27" evidence="5"/>
<feature type="compositionally biased region" description="Basic and acidic residues" evidence="20">
    <location>
        <begin position="438"/>
        <end position="447"/>
    </location>
</feature>
<evidence type="ECO:0000256" key="8">
    <source>
        <dbReference type="ARBA" id="ARBA00022723"/>
    </source>
</evidence>
<comment type="pathway">
    <text evidence="4">Protein modification; protein ubiquitination.</text>
</comment>
<evidence type="ECO:0000256" key="3">
    <source>
        <dbReference type="ARBA" id="ARBA00004286"/>
    </source>
</evidence>
<keyword evidence="8" id="KW-0479">Metal-binding</keyword>
<feature type="domain" description="CXC MSL2-type" evidence="22">
    <location>
        <begin position="466"/>
        <end position="517"/>
    </location>
</feature>
<dbReference type="CDD" id="cd13122">
    <property type="entry name" value="MSL2_CXC"/>
    <property type="match status" value="1"/>
</dbReference>
<keyword evidence="7" id="KW-0808">Transferase</keyword>
<dbReference type="AlphaFoldDB" id="A0A8T2N261"/>
<reference evidence="23" key="1">
    <citation type="thesis" date="2021" institute="BYU ScholarsArchive" country="Provo, UT, USA">
        <title>Applications of and Algorithms for Genome Assembly and Genomic Analyses with an Emphasis on Marine Teleosts.</title>
        <authorList>
            <person name="Pickett B.D."/>
        </authorList>
    </citation>
    <scope>NUCLEOTIDE SEQUENCE</scope>
    <source>
        <strain evidence="23">HI-2016</strain>
    </source>
</reference>
<dbReference type="GO" id="GO:0008270">
    <property type="term" value="F:zinc ion binding"/>
    <property type="evidence" value="ECO:0007669"/>
    <property type="project" value="UniProtKB-KW"/>
</dbReference>
<evidence type="ECO:0000256" key="19">
    <source>
        <dbReference type="PROSITE-ProRule" id="PRU01396"/>
    </source>
</evidence>
<dbReference type="InterPro" id="IPR032049">
    <property type="entry name" value="Msl2-CXC"/>
</dbReference>
<gene>
    <name evidence="23" type="ORF">JZ751_009077</name>
</gene>
<dbReference type="Pfam" id="PF16682">
    <property type="entry name" value="MSL2-CXC"/>
    <property type="match status" value="1"/>
</dbReference>
<keyword evidence="11" id="KW-0833">Ubl conjugation pathway</keyword>
<dbReference type="InterPro" id="IPR037922">
    <property type="entry name" value="MSL2"/>
</dbReference>
<dbReference type="GO" id="GO:0072487">
    <property type="term" value="C:MSL complex"/>
    <property type="evidence" value="ECO:0007669"/>
    <property type="project" value="UniProtKB-UniRule"/>
</dbReference>
<keyword evidence="13" id="KW-0156">Chromatin regulator</keyword>
<name>A0A8T2N261_9TELE</name>
<evidence type="ECO:0000256" key="15">
    <source>
        <dbReference type="ARBA" id="ARBA00061593"/>
    </source>
</evidence>
<evidence type="ECO:0000256" key="7">
    <source>
        <dbReference type="ARBA" id="ARBA00022679"/>
    </source>
</evidence>
<evidence type="ECO:0000259" key="22">
    <source>
        <dbReference type="PROSITE" id="PS52051"/>
    </source>
</evidence>
<evidence type="ECO:0000259" key="21">
    <source>
        <dbReference type="PROSITE" id="PS50089"/>
    </source>
</evidence>
<dbReference type="PROSITE" id="PS50089">
    <property type="entry name" value="ZF_RING_2"/>
    <property type="match status" value="1"/>
</dbReference>
<protein>
    <recommendedName>
        <fullName evidence="16">E3 ubiquitin-protein ligase MSL2</fullName>
        <ecNumber evidence="5">2.3.2.27</ecNumber>
    </recommendedName>
    <alternativeName>
        <fullName evidence="17">Male-specific lethal-2 homolog</fullName>
    </alternativeName>
</protein>
<evidence type="ECO:0000256" key="1">
    <source>
        <dbReference type="ARBA" id="ARBA00000900"/>
    </source>
</evidence>
<comment type="catalytic activity">
    <reaction evidence="1">
        <text>S-ubiquitinyl-[E2 ubiquitin-conjugating enzyme]-L-cysteine + [acceptor protein]-L-lysine = [E2 ubiquitin-conjugating enzyme]-L-cysteine + N(6)-ubiquitinyl-[acceptor protein]-L-lysine.</text>
        <dbReference type="EC" id="2.3.2.27"/>
    </reaction>
</comment>
<dbReference type="EMBL" id="JAFBMS010000161">
    <property type="protein sequence ID" value="KAG9334164.1"/>
    <property type="molecule type" value="Genomic_DNA"/>
</dbReference>
<evidence type="ECO:0000256" key="13">
    <source>
        <dbReference type="ARBA" id="ARBA00022853"/>
    </source>
</evidence>
<comment type="similarity">
    <text evidence="15 19">Belongs to the MSL2 family.</text>
</comment>
<feature type="region of interest" description="Disordered" evidence="20">
    <location>
        <begin position="416"/>
        <end position="460"/>
    </location>
</feature>
<dbReference type="InterPro" id="IPR013083">
    <property type="entry name" value="Znf_RING/FYVE/PHD"/>
</dbReference>
<evidence type="ECO:0000256" key="11">
    <source>
        <dbReference type="ARBA" id="ARBA00022786"/>
    </source>
</evidence>
<evidence type="ECO:0000256" key="5">
    <source>
        <dbReference type="ARBA" id="ARBA00012483"/>
    </source>
</evidence>
<evidence type="ECO:0000256" key="10">
    <source>
        <dbReference type="ARBA" id="ARBA00022771"/>
    </source>
</evidence>
<evidence type="ECO:0000256" key="14">
    <source>
        <dbReference type="ARBA" id="ARBA00023242"/>
    </source>
</evidence>
<comment type="caution">
    <text evidence="23">The sequence shown here is derived from an EMBL/GenBank/DDBJ whole genome shotgun (WGS) entry which is preliminary data.</text>
</comment>
<evidence type="ECO:0000256" key="2">
    <source>
        <dbReference type="ARBA" id="ARBA00004123"/>
    </source>
</evidence>
<keyword evidence="24" id="KW-1185">Reference proteome</keyword>
<dbReference type="OrthoDB" id="10012174at2759"/>
<dbReference type="GO" id="GO:0006974">
    <property type="term" value="P:DNA damage response"/>
    <property type="evidence" value="ECO:0007669"/>
    <property type="project" value="UniProtKB-KW"/>
</dbReference>
<proteinExistence type="inferred from homology"/>
<evidence type="ECO:0000256" key="16">
    <source>
        <dbReference type="ARBA" id="ARBA00069328"/>
    </source>
</evidence>
<dbReference type="Proteomes" id="UP000824540">
    <property type="component" value="Unassembled WGS sequence"/>
</dbReference>
<feature type="region of interest" description="Disordered" evidence="20">
    <location>
        <begin position="285"/>
        <end position="362"/>
    </location>
</feature>
<evidence type="ECO:0000313" key="24">
    <source>
        <dbReference type="Proteomes" id="UP000824540"/>
    </source>
</evidence>
<dbReference type="PANTHER" id="PTHR16048:SF3">
    <property type="entry name" value="E3 UBIQUITIN-PROTEIN LIGASE MSL2"/>
    <property type="match status" value="1"/>
</dbReference>
<dbReference type="InterPro" id="IPR033467">
    <property type="entry name" value="Tesmin/TSO1-like_CXC"/>
</dbReference>
<dbReference type="FunFam" id="3.30.40.10:FF:000174">
    <property type="entry name" value="E3 ubiquitin-protein ligase MSL2"/>
    <property type="match status" value="1"/>
</dbReference>
<evidence type="ECO:0000256" key="18">
    <source>
        <dbReference type="PROSITE-ProRule" id="PRU00175"/>
    </source>
</evidence>
<dbReference type="InterPro" id="IPR032043">
    <property type="entry name" value="Msl2_Znf-RING"/>
</dbReference>
<keyword evidence="12" id="KW-0862">Zinc</keyword>
<dbReference type="GO" id="GO:0005634">
    <property type="term" value="C:nucleus"/>
    <property type="evidence" value="ECO:0007669"/>
    <property type="project" value="UniProtKB-SubCell"/>
</dbReference>
<dbReference type="GO" id="GO:0061630">
    <property type="term" value="F:ubiquitin protein ligase activity"/>
    <property type="evidence" value="ECO:0007669"/>
    <property type="project" value="UniProtKB-EC"/>
</dbReference>
<dbReference type="Gene3D" id="3.30.40.10">
    <property type="entry name" value="Zinc/RING finger domain, C3HC4 (zinc finger)"/>
    <property type="match status" value="1"/>
</dbReference>
<evidence type="ECO:0000256" key="4">
    <source>
        <dbReference type="ARBA" id="ARBA00004906"/>
    </source>
</evidence>
<evidence type="ECO:0000256" key="9">
    <source>
        <dbReference type="ARBA" id="ARBA00022763"/>
    </source>
</evidence>
<keyword evidence="9" id="KW-0227">DNA damage</keyword>
<dbReference type="SUPFAM" id="SSF57850">
    <property type="entry name" value="RING/U-box"/>
    <property type="match status" value="1"/>
</dbReference>
<evidence type="ECO:0000256" key="20">
    <source>
        <dbReference type="SAM" id="MobiDB-lite"/>
    </source>
</evidence>
<dbReference type="CDD" id="cd16522">
    <property type="entry name" value="RING-HC_MSL2"/>
    <property type="match status" value="1"/>
</dbReference>
<evidence type="ECO:0000256" key="17">
    <source>
        <dbReference type="ARBA" id="ARBA00077415"/>
    </source>
</evidence>
<feature type="domain" description="RING-type" evidence="21">
    <location>
        <begin position="44"/>
        <end position="85"/>
    </location>
</feature>
<dbReference type="Pfam" id="PF16685">
    <property type="entry name" value="zf-RING_10"/>
    <property type="match status" value="1"/>
</dbReference>
<dbReference type="SMART" id="SM01114">
    <property type="entry name" value="CXC"/>
    <property type="match status" value="1"/>
</dbReference>
<dbReference type="PROSITE" id="PS52051">
    <property type="entry name" value="CXC_MSL2"/>
    <property type="match status" value="1"/>
</dbReference>
<evidence type="ECO:0000256" key="12">
    <source>
        <dbReference type="ARBA" id="ARBA00022833"/>
    </source>
</evidence>
<comment type="subcellular location">
    <subcellularLocation>
        <location evidence="3">Chromosome</location>
    </subcellularLocation>
    <subcellularLocation>
        <location evidence="2">Nucleus</location>
    </subcellularLocation>
</comment>